<gene>
    <name evidence="1" type="ORF">CYLTODRAFT_479746</name>
</gene>
<proteinExistence type="predicted"/>
<reference evidence="1 2" key="1">
    <citation type="journal article" date="2015" name="Fungal Genet. Biol.">
        <title>Evolution of novel wood decay mechanisms in Agaricales revealed by the genome sequences of Fistulina hepatica and Cylindrobasidium torrendii.</title>
        <authorList>
            <person name="Floudas D."/>
            <person name="Held B.W."/>
            <person name="Riley R."/>
            <person name="Nagy L.G."/>
            <person name="Koehler G."/>
            <person name="Ransdell A.S."/>
            <person name="Younus H."/>
            <person name="Chow J."/>
            <person name="Chiniquy J."/>
            <person name="Lipzen A."/>
            <person name="Tritt A."/>
            <person name="Sun H."/>
            <person name="Haridas S."/>
            <person name="LaButti K."/>
            <person name="Ohm R.A."/>
            <person name="Kues U."/>
            <person name="Blanchette R.A."/>
            <person name="Grigoriev I.V."/>
            <person name="Minto R.E."/>
            <person name="Hibbett D.S."/>
        </authorList>
    </citation>
    <scope>NUCLEOTIDE SEQUENCE [LARGE SCALE GENOMIC DNA]</scope>
    <source>
        <strain evidence="1 2">FP15055 ss-10</strain>
    </source>
</reference>
<sequence>MLEHRLNLKPGWWAAIIHRPGPYAHKPLIHPRRSVGQQCVAAGVSINRYCDATFLYAIALAHGRAITIGEGEALGMRQPWDDEDMNDPLNGFPTKVLEFPFCCDIPGCRGENQLQTEGSYSLALGETIDIDSLSAFVQCDECLRRVITWTLDENTAMAAADFVGALKARKSIIEISQLPPDAFRSFRQPFLWVYTVGLDVVACVSNNPGPIRLLNAPALPGYDDQWAPAIFDDSSDDDDEEHRYRLDICVIHAADGFKVTTGTFSWNQNGNVIATGVAVRIEGSVGPSMQTEHDIVICEFDQLSDEALVECGVDPVRVYERYVAGQGGWQRFHKDVPIPLNHTSPVRLVLRPIQARSSTANSSWRKWKALGRWYGTA</sequence>
<name>A0A0D7AS62_9AGAR</name>
<evidence type="ECO:0000313" key="1">
    <source>
        <dbReference type="EMBL" id="KIY61173.1"/>
    </source>
</evidence>
<protein>
    <submittedName>
        <fullName evidence="1">Uncharacterized protein</fullName>
    </submittedName>
</protein>
<organism evidence="1 2">
    <name type="scientific">Cylindrobasidium torrendii FP15055 ss-10</name>
    <dbReference type="NCBI Taxonomy" id="1314674"/>
    <lineage>
        <taxon>Eukaryota</taxon>
        <taxon>Fungi</taxon>
        <taxon>Dikarya</taxon>
        <taxon>Basidiomycota</taxon>
        <taxon>Agaricomycotina</taxon>
        <taxon>Agaricomycetes</taxon>
        <taxon>Agaricomycetidae</taxon>
        <taxon>Agaricales</taxon>
        <taxon>Marasmiineae</taxon>
        <taxon>Physalacriaceae</taxon>
        <taxon>Cylindrobasidium</taxon>
    </lineage>
</organism>
<keyword evidence="2" id="KW-1185">Reference proteome</keyword>
<accession>A0A0D7AS62</accession>
<dbReference type="AlphaFoldDB" id="A0A0D7AS62"/>
<dbReference type="EMBL" id="KN881025">
    <property type="protein sequence ID" value="KIY61173.1"/>
    <property type="molecule type" value="Genomic_DNA"/>
</dbReference>
<dbReference type="Proteomes" id="UP000054007">
    <property type="component" value="Unassembled WGS sequence"/>
</dbReference>
<evidence type="ECO:0000313" key="2">
    <source>
        <dbReference type="Proteomes" id="UP000054007"/>
    </source>
</evidence>